<accession>A0A1U7DL10</accession>
<name>A0A1U7DL10_9RHOB</name>
<dbReference type="Gene3D" id="1.20.58.320">
    <property type="entry name" value="TPR-like"/>
    <property type="match status" value="1"/>
</dbReference>
<dbReference type="Gene3D" id="1.25.40.10">
    <property type="entry name" value="Tetratricopeptide repeat domain"/>
    <property type="match status" value="1"/>
</dbReference>
<evidence type="ECO:0000313" key="2">
    <source>
        <dbReference type="Proteomes" id="UP000187266"/>
    </source>
</evidence>
<gene>
    <name evidence="1" type="ORF">BV394_14110</name>
</gene>
<dbReference type="Proteomes" id="UP000187266">
    <property type="component" value="Chromosome"/>
</dbReference>
<dbReference type="InterPro" id="IPR011990">
    <property type="entry name" value="TPR-like_helical_dom_sf"/>
</dbReference>
<dbReference type="OrthoDB" id="7593450at2"/>
<proteinExistence type="predicted"/>
<dbReference type="RefSeq" id="WP_076980724.1">
    <property type="nucleotide sequence ID" value="NZ_CP019124.1"/>
</dbReference>
<dbReference type="STRING" id="1267768.BV394_14110"/>
<dbReference type="AlphaFoldDB" id="A0A1U7DL10"/>
<accession>A0A2M9DBG3</accession>
<reference evidence="1 2" key="1">
    <citation type="submission" date="2017-01" db="EMBL/GenBank/DDBJ databases">
        <title>Genomic analysis of Xuhuaishuia manganoxidans DY6-4.</title>
        <authorList>
            <person name="Wang X."/>
        </authorList>
    </citation>
    <scope>NUCLEOTIDE SEQUENCE [LARGE SCALE GENOMIC DNA]</scope>
    <source>
        <strain evidence="1 2">DY6-4</strain>
    </source>
</reference>
<protein>
    <submittedName>
        <fullName evidence="1">Uncharacterized protein</fullName>
    </submittedName>
</protein>
<dbReference type="Pfam" id="PF06041">
    <property type="entry name" value="DUF924"/>
    <property type="match status" value="1"/>
</dbReference>
<evidence type="ECO:0000313" key="1">
    <source>
        <dbReference type="EMBL" id="APX90707.1"/>
    </source>
</evidence>
<dbReference type="InterPro" id="IPR010323">
    <property type="entry name" value="DUF924"/>
</dbReference>
<dbReference type="SUPFAM" id="SSF48452">
    <property type="entry name" value="TPR-like"/>
    <property type="match status" value="1"/>
</dbReference>
<organism evidence="1 2">
    <name type="scientific">Brevirhabdus pacifica</name>
    <dbReference type="NCBI Taxonomy" id="1267768"/>
    <lineage>
        <taxon>Bacteria</taxon>
        <taxon>Pseudomonadati</taxon>
        <taxon>Pseudomonadota</taxon>
        <taxon>Alphaproteobacteria</taxon>
        <taxon>Rhodobacterales</taxon>
        <taxon>Paracoccaceae</taxon>
        <taxon>Brevirhabdus</taxon>
    </lineage>
</organism>
<keyword evidence="2" id="KW-1185">Reference proteome</keyword>
<sequence length="201" mass="23279">MQRPDQILSFWLDEIAPSDWYSSDSDLDARIRDRFLRTWEGAMEGSCGMWLTYPSGVLAYVILLDQFSRNMFRGDARAFSSDPLALAAAKVAIHKNWDRTIDEPARQFFYMPLMHRETIDDQERCVRLFCSRMPETGESNLLHARVHREIIRRFGRFPGRNEALGRRSSSEEKQFLDDHGYAELLQEMRERSAPQGVAAAG</sequence>
<dbReference type="EMBL" id="CP019124">
    <property type="protein sequence ID" value="APX90707.1"/>
    <property type="molecule type" value="Genomic_DNA"/>
</dbReference>